<evidence type="ECO:0008006" key="3">
    <source>
        <dbReference type="Google" id="ProtNLM"/>
    </source>
</evidence>
<evidence type="ECO:0000313" key="2">
    <source>
        <dbReference type="Proteomes" id="UP000187406"/>
    </source>
</evidence>
<feature type="non-terminal residue" evidence="1">
    <location>
        <position position="1"/>
    </location>
</feature>
<dbReference type="Proteomes" id="UP000187406">
    <property type="component" value="Unassembled WGS sequence"/>
</dbReference>
<sequence length="155" mass="17279">NPAILAAIGNSNGRFLRLDERTKKLKHPMSPRICVEMDLATKLPDEVVIIVRTEEIFHQKIEYDLRIGFCTFCHLQGHFEGNCHRKQSQAAPFAGEPSTYALQGNKTSLISNVAVVNAALPAGIHRPRARHPNRANISNHPASNSHPQLFVKMLL</sequence>
<proteinExistence type="predicted"/>
<accession>A0A1Q3ARP3</accession>
<keyword evidence="2" id="KW-1185">Reference proteome</keyword>
<comment type="caution">
    <text evidence="1">The sequence shown here is derived from an EMBL/GenBank/DDBJ whole genome shotgun (WGS) entry which is preliminary data.</text>
</comment>
<dbReference type="PANTHER" id="PTHR31286">
    <property type="entry name" value="GLYCINE-RICH CELL WALL STRUCTURAL PROTEIN 1.8-LIKE"/>
    <property type="match status" value="1"/>
</dbReference>
<organism evidence="1 2">
    <name type="scientific">Cephalotus follicularis</name>
    <name type="common">Albany pitcher plant</name>
    <dbReference type="NCBI Taxonomy" id="3775"/>
    <lineage>
        <taxon>Eukaryota</taxon>
        <taxon>Viridiplantae</taxon>
        <taxon>Streptophyta</taxon>
        <taxon>Embryophyta</taxon>
        <taxon>Tracheophyta</taxon>
        <taxon>Spermatophyta</taxon>
        <taxon>Magnoliopsida</taxon>
        <taxon>eudicotyledons</taxon>
        <taxon>Gunneridae</taxon>
        <taxon>Pentapetalae</taxon>
        <taxon>rosids</taxon>
        <taxon>fabids</taxon>
        <taxon>Oxalidales</taxon>
        <taxon>Cephalotaceae</taxon>
        <taxon>Cephalotus</taxon>
    </lineage>
</organism>
<dbReference type="PANTHER" id="PTHR31286:SF180">
    <property type="entry name" value="OS10G0362600 PROTEIN"/>
    <property type="match status" value="1"/>
</dbReference>
<dbReference type="AlphaFoldDB" id="A0A1Q3ARP3"/>
<dbReference type="InterPro" id="IPR040256">
    <property type="entry name" value="At4g02000-like"/>
</dbReference>
<name>A0A1Q3ARP3_CEPFO</name>
<dbReference type="InParanoid" id="A0A1Q3ARP3"/>
<reference evidence="2" key="1">
    <citation type="submission" date="2016-04" db="EMBL/GenBank/DDBJ databases">
        <title>Cephalotus genome sequencing.</title>
        <authorList>
            <person name="Fukushima K."/>
            <person name="Hasebe M."/>
            <person name="Fang X."/>
        </authorList>
    </citation>
    <scope>NUCLEOTIDE SEQUENCE [LARGE SCALE GENOMIC DNA]</scope>
    <source>
        <strain evidence="2">cv. St1</strain>
    </source>
</reference>
<gene>
    <name evidence="1" type="ORF">CFOL_v3_01925</name>
</gene>
<evidence type="ECO:0000313" key="1">
    <source>
        <dbReference type="EMBL" id="GAV58391.1"/>
    </source>
</evidence>
<dbReference type="EMBL" id="BDDD01000066">
    <property type="protein sequence ID" value="GAV58391.1"/>
    <property type="molecule type" value="Genomic_DNA"/>
</dbReference>
<protein>
    <recommendedName>
        <fullName evidence="3">DUF4283 domain-containing protein</fullName>
    </recommendedName>
</protein>